<dbReference type="InterPro" id="IPR027256">
    <property type="entry name" value="P-typ_ATPase_IB"/>
</dbReference>
<dbReference type="SUPFAM" id="SSF55008">
    <property type="entry name" value="HMA, heavy metal-associated domain"/>
    <property type="match status" value="2"/>
</dbReference>
<evidence type="ECO:0000256" key="10">
    <source>
        <dbReference type="ARBA" id="ARBA00022967"/>
    </source>
</evidence>
<comment type="subcellular location">
    <subcellularLocation>
        <location evidence="1">Cell membrane</location>
        <topology evidence="1">Multi-pass membrane protein</topology>
    </subcellularLocation>
</comment>
<evidence type="ECO:0000256" key="1">
    <source>
        <dbReference type="ARBA" id="ARBA00004651"/>
    </source>
</evidence>
<dbReference type="SFLD" id="SFLDG00002">
    <property type="entry name" value="C1.7:_P-type_atpase_like"/>
    <property type="match status" value="1"/>
</dbReference>
<dbReference type="FunFam" id="3.30.70.100:FF:000001">
    <property type="entry name" value="ATPase copper transporting beta"/>
    <property type="match status" value="1"/>
</dbReference>
<dbReference type="InterPro" id="IPR008250">
    <property type="entry name" value="ATPase_P-typ_transduc_dom_A_sf"/>
</dbReference>
<evidence type="ECO:0000256" key="9">
    <source>
        <dbReference type="ARBA" id="ARBA00022840"/>
    </source>
</evidence>
<dbReference type="PRINTS" id="PR00941">
    <property type="entry name" value="CDATPASE"/>
</dbReference>
<sequence length="809" mass="83491">MTLTRRSAAANTTTADASGAGSVTMAATTCELRVGGMDCASCAASVERALKSLEGVQDVRVDVVGGKVRVGYAEGTLARGDLARAIRRVGYTVEDTNDRVSRRAAFLVDGLCCAAEARQLEDRLGNLPGVTTLEFDVMRHRLIVEGTITAPEVQRAIQDLGMTARAEGEQAAPASFWRRRGRLVMTAASGGGVALGLAATLAGLPAGVELALLGAATIAGGWFVVPRGVRAAMHRALDMNVLMSIAAIGAWLIGEPEEAAATLFLFAVAELLESHSMDRARNAIKALMDHSPAEATVRRDGAEVRVPATDVQAGETVVVRPGEKLPVDGEVTGGRSSVNQAPITGESMPVDKAPGAEVFAGSLNGQGVLEVRSTKPASDTTLARIIHAVEEAQASRGPSQTFVDRFARAYTPLVVLVAVLVGVVPPAFGWGTSDAWVYRALALLVVACPCALVISTPVTIVSGLAGAARGGVLIKGGAHLETAGTATVVCLDKTGTLTEGRPAVTDVVPFGDAAPGAQAFDGILRLALGVERHSEHPLARAVLDAGAARGLAAPESVDFEALVGRGARAHVGSAVVYLGNERLLEERRLLTPPVRAAFARLAAEGKTAVAVAVERHEAGLRTGEVLGVLGLADRLRPNARTALDALRAAGVRRLVMLTGDSHGTARAVAAAVGADEVHAELLPDDKVRVVRELEGRGERVVFVGDGVNDAPALAAASVGVAMGAAGTDVALETADVALMADDLETLPFAMRLSRKTLGIVKQNIAFSLAVKAVFLVLAVGGWATLWMAVAADMGGSLVVVANGLRARRL</sequence>
<dbReference type="CDD" id="cd00371">
    <property type="entry name" value="HMA"/>
    <property type="match status" value="2"/>
</dbReference>
<dbReference type="AlphaFoldDB" id="A0AA37V8U9"/>
<dbReference type="PANTHER" id="PTHR48085:SF5">
    <property type="entry name" value="CADMIUM_ZINC-TRANSPORTING ATPASE HMA4-RELATED"/>
    <property type="match status" value="1"/>
</dbReference>
<evidence type="ECO:0000256" key="3">
    <source>
        <dbReference type="ARBA" id="ARBA00022448"/>
    </source>
</evidence>
<evidence type="ECO:0000256" key="4">
    <source>
        <dbReference type="ARBA" id="ARBA00022475"/>
    </source>
</evidence>
<feature type="transmembrane region" description="Helical" evidence="15">
    <location>
        <begin position="759"/>
        <end position="779"/>
    </location>
</feature>
<dbReference type="InterPro" id="IPR006121">
    <property type="entry name" value="HMA_dom"/>
</dbReference>
<keyword evidence="3" id="KW-0813">Transport</keyword>
<keyword evidence="12 15" id="KW-0472">Membrane</keyword>
<dbReference type="PROSITE" id="PS01047">
    <property type="entry name" value="HMA_1"/>
    <property type="match status" value="1"/>
</dbReference>
<dbReference type="NCBIfam" id="TIGR01494">
    <property type="entry name" value="ATPase_P-type"/>
    <property type="match status" value="2"/>
</dbReference>
<evidence type="ECO:0000256" key="7">
    <source>
        <dbReference type="ARBA" id="ARBA00022723"/>
    </source>
</evidence>
<keyword evidence="4 15" id="KW-1003">Cell membrane</keyword>
<dbReference type="InterPro" id="IPR051014">
    <property type="entry name" value="Cation_Transport_ATPase_IB"/>
</dbReference>
<evidence type="ECO:0000256" key="16">
    <source>
        <dbReference type="SAM" id="MobiDB-lite"/>
    </source>
</evidence>
<keyword evidence="11 15" id="KW-1133">Transmembrane helix</keyword>
<dbReference type="EC" id="7.2.2.12" evidence="13"/>
<dbReference type="InterPro" id="IPR017969">
    <property type="entry name" value="Heavy-metal-associated_CS"/>
</dbReference>
<dbReference type="FunFam" id="2.70.150.10:FF:000002">
    <property type="entry name" value="Copper-transporting ATPase 1, putative"/>
    <property type="match status" value="1"/>
</dbReference>
<evidence type="ECO:0000256" key="13">
    <source>
        <dbReference type="ARBA" id="ARBA00039097"/>
    </source>
</evidence>
<dbReference type="SUPFAM" id="SSF81665">
    <property type="entry name" value="Calcium ATPase, transmembrane domain M"/>
    <property type="match status" value="1"/>
</dbReference>
<evidence type="ECO:0000256" key="12">
    <source>
        <dbReference type="ARBA" id="ARBA00023136"/>
    </source>
</evidence>
<dbReference type="InterPro" id="IPR044492">
    <property type="entry name" value="P_typ_ATPase_HD_dom"/>
</dbReference>
<comment type="catalytic activity">
    <reaction evidence="14">
        <text>Zn(2+)(in) + ATP + H2O = Zn(2+)(out) + ADP + phosphate + H(+)</text>
        <dbReference type="Rhea" id="RHEA:20621"/>
        <dbReference type="ChEBI" id="CHEBI:15377"/>
        <dbReference type="ChEBI" id="CHEBI:15378"/>
        <dbReference type="ChEBI" id="CHEBI:29105"/>
        <dbReference type="ChEBI" id="CHEBI:30616"/>
        <dbReference type="ChEBI" id="CHEBI:43474"/>
        <dbReference type="ChEBI" id="CHEBI:456216"/>
        <dbReference type="EC" id="7.2.2.12"/>
    </reaction>
</comment>
<dbReference type="InterPro" id="IPR059000">
    <property type="entry name" value="ATPase_P-type_domA"/>
</dbReference>
<proteinExistence type="inferred from homology"/>
<dbReference type="PROSITE" id="PS01229">
    <property type="entry name" value="COF_2"/>
    <property type="match status" value="1"/>
</dbReference>
<dbReference type="Pfam" id="PF00122">
    <property type="entry name" value="E1-E2_ATPase"/>
    <property type="match status" value="1"/>
</dbReference>
<protein>
    <recommendedName>
        <fullName evidence="13">P-type Zn(2+) transporter</fullName>
        <ecNumber evidence="13">7.2.2.12</ecNumber>
    </recommendedName>
</protein>
<dbReference type="Pfam" id="PF00702">
    <property type="entry name" value="Hydrolase"/>
    <property type="match status" value="1"/>
</dbReference>
<gene>
    <name evidence="18" type="ORF">rosag_46940</name>
</gene>
<evidence type="ECO:0000256" key="5">
    <source>
        <dbReference type="ARBA" id="ARBA00022553"/>
    </source>
</evidence>
<evidence type="ECO:0000259" key="17">
    <source>
        <dbReference type="PROSITE" id="PS50846"/>
    </source>
</evidence>
<evidence type="ECO:0000256" key="11">
    <source>
        <dbReference type="ARBA" id="ARBA00022989"/>
    </source>
</evidence>
<evidence type="ECO:0000256" key="6">
    <source>
        <dbReference type="ARBA" id="ARBA00022692"/>
    </source>
</evidence>
<dbReference type="GO" id="GO:0005886">
    <property type="term" value="C:plasma membrane"/>
    <property type="evidence" value="ECO:0007669"/>
    <property type="project" value="UniProtKB-SubCell"/>
</dbReference>
<feature type="domain" description="HMA" evidence="17">
    <location>
        <begin position="28"/>
        <end position="94"/>
    </location>
</feature>
<dbReference type="SUPFAM" id="SSF81653">
    <property type="entry name" value="Calcium ATPase, transduction domain A"/>
    <property type="match status" value="1"/>
</dbReference>
<keyword evidence="8 15" id="KW-0547">Nucleotide-binding</keyword>
<dbReference type="InterPro" id="IPR023298">
    <property type="entry name" value="ATPase_P-typ_TM_dom_sf"/>
</dbReference>
<dbReference type="PROSITE" id="PS00154">
    <property type="entry name" value="ATPASE_E1_E2"/>
    <property type="match status" value="1"/>
</dbReference>
<comment type="caution">
    <text evidence="18">The sequence shown here is derived from an EMBL/GenBank/DDBJ whole genome shotgun (WGS) entry which is preliminary data.</text>
</comment>
<comment type="similarity">
    <text evidence="2 15">Belongs to the cation transport ATPase (P-type) (TC 3.A.3) family. Type IB subfamily.</text>
</comment>
<dbReference type="GO" id="GO:0015086">
    <property type="term" value="F:cadmium ion transmembrane transporter activity"/>
    <property type="evidence" value="ECO:0007669"/>
    <property type="project" value="TreeGrafter"/>
</dbReference>
<dbReference type="InterPro" id="IPR036412">
    <property type="entry name" value="HAD-like_sf"/>
</dbReference>
<dbReference type="SFLD" id="SFLDS00003">
    <property type="entry name" value="Haloacid_Dehalogenase"/>
    <property type="match status" value="1"/>
</dbReference>
<feature type="transmembrane region" description="Helical" evidence="15">
    <location>
        <begin position="440"/>
        <end position="465"/>
    </location>
</feature>
<dbReference type="GO" id="GO:0016887">
    <property type="term" value="F:ATP hydrolysis activity"/>
    <property type="evidence" value="ECO:0007669"/>
    <property type="project" value="InterPro"/>
</dbReference>
<evidence type="ECO:0000256" key="15">
    <source>
        <dbReference type="RuleBase" id="RU362081"/>
    </source>
</evidence>
<evidence type="ECO:0000313" key="18">
    <source>
        <dbReference type="EMBL" id="GLC28181.1"/>
    </source>
</evidence>
<dbReference type="SUPFAM" id="SSF56784">
    <property type="entry name" value="HAD-like"/>
    <property type="match status" value="1"/>
</dbReference>
<dbReference type="SFLD" id="SFLDF00027">
    <property type="entry name" value="p-type_atpase"/>
    <property type="match status" value="1"/>
</dbReference>
<evidence type="ECO:0000313" key="19">
    <source>
        <dbReference type="Proteomes" id="UP001161325"/>
    </source>
</evidence>
<dbReference type="Gene3D" id="3.40.50.1000">
    <property type="entry name" value="HAD superfamily/HAD-like"/>
    <property type="match status" value="1"/>
</dbReference>
<dbReference type="EMBL" id="BRXS01000008">
    <property type="protein sequence ID" value="GLC28181.1"/>
    <property type="molecule type" value="Genomic_DNA"/>
</dbReference>
<dbReference type="PRINTS" id="PR00119">
    <property type="entry name" value="CATATPASE"/>
</dbReference>
<dbReference type="InterPro" id="IPR023299">
    <property type="entry name" value="ATPase_P-typ_cyto_dom_N"/>
</dbReference>
<keyword evidence="7 15" id="KW-0479">Metal-binding</keyword>
<name>A0AA37V8U9_9BACT</name>
<evidence type="ECO:0000256" key="2">
    <source>
        <dbReference type="ARBA" id="ARBA00006024"/>
    </source>
</evidence>
<keyword evidence="10" id="KW-1278">Translocase</keyword>
<dbReference type="GO" id="GO:0005524">
    <property type="term" value="F:ATP binding"/>
    <property type="evidence" value="ECO:0007669"/>
    <property type="project" value="UniProtKB-UniRule"/>
</dbReference>
<dbReference type="PANTHER" id="PTHR48085">
    <property type="entry name" value="CADMIUM/ZINC-TRANSPORTING ATPASE HMA2-RELATED"/>
    <property type="match status" value="1"/>
</dbReference>
<keyword evidence="19" id="KW-1185">Reference proteome</keyword>
<dbReference type="InterPro" id="IPR001757">
    <property type="entry name" value="P_typ_ATPase"/>
</dbReference>
<feature type="domain" description="HMA" evidence="17">
    <location>
        <begin position="102"/>
        <end position="165"/>
    </location>
</feature>
<dbReference type="InterPro" id="IPR036163">
    <property type="entry name" value="HMA_dom_sf"/>
</dbReference>
<dbReference type="Gene3D" id="3.30.70.100">
    <property type="match status" value="2"/>
</dbReference>
<dbReference type="InterPro" id="IPR018303">
    <property type="entry name" value="ATPase_P-typ_P_site"/>
</dbReference>
<feature type="transmembrane region" description="Helical" evidence="15">
    <location>
        <begin position="210"/>
        <end position="229"/>
    </location>
</feature>
<evidence type="ECO:0000256" key="8">
    <source>
        <dbReference type="ARBA" id="ARBA00022741"/>
    </source>
</evidence>
<keyword evidence="9 15" id="KW-0067">ATP-binding</keyword>
<accession>A0AA37V8U9</accession>
<dbReference type="Proteomes" id="UP001161325">
    <property type="component" value="Unassembled WGS sequence"/>
</dbReference>
<reference evidence="18" key="1">
    <citation type="submission" date="2022-08" db="EMBL/GenBank/DDBJ databases">
        <title>Draft genome sequencing of Roseisolibacter agri AW1220.</title>
        <authorList>
            <person name="Tobiishi Y."/>
            <person name="Tonouchi A."/>
        </authorList>
    </citation>
    <scope>NUCLEOTIDE SEQUENCE</scope>
    <source>
        <strain evidence="18">AW1220</strain>
    </source>
</reference>
<dbReference type="Gene3D" id="2.70.150.10">
    <property type="entry name" value="Calcium-transporting ATPase, cytoplasmic transduction domain A"/>
    <property type="match status" value="1"/>
</dbReference>
<dbReference type="Gene3D" id="3.40.1110.10">
    <property type="entry name" value="Calcium-transporting ATPase, cytoplasmic domain N"/>
    <property type="match status" value="1"/>
</dbReference>
<dbReference type="GO" id="GO:0016463">
    <property type="term" value="F:P-type zinc transporter activity"/>
    <property type="evidence" value="ECO:0007669"/>
    <property type="project" value="UniProtKB-EC"/>
</dbReference>
<dbReference type="NCBIfam" id="TIGR01525">
    <property type="entry name" value="ATPase-IB_hvy"/>
    <property type="match status" value="1"/>
</dbReference>
<keyword evidence="6 15" id="KW-0812">Transmembrane</keyword>
<feature type="transmembrane region" description="Helical" evidence="15">
    <location>
        <begin position="409"/>
        <end position="428"/>
    </location>
</feature>
<organism evidence="18 19">
    <name type="scientific">Roseisolibacter agri</name>
    <dbReference type="NCBI Taxonomy" id="2014610"/>
    <lineage>
        <taxon>Bacteria</taxon>
        <taxon>Pseudomonadati</taxon>
        <taxon>Gemmatimonadota</taxon>
        <taxon>Gemmatimonadia</taxon>
        <taxon>Gemmatimonadales</taxon>
        <taxon>Gemmatimonadaceae</taxon>
        <taxon>Roseisolibacter</taxon>
    </lineage>
</organism>
<evidence type="ECO:0000256" key="14">
    <source>
        <dbReference type="ARBA" id="ARBA00047308"/>
    </source>
</evidence>
<dbReference type="InterPro" id="IPR023214">
    <property type="entry name" value="HAD_sf"/>
</dbReference>
<dbReference type="Pfam" id="PF00403">
    <property type="entry name" value="HMA"/>
    <property type="match status" value="2"/>
</dbReference>
<feature type="transmembrane region" description="Helical" evidence="15">
    <location>
        <begin position="183"/>
        <end position="204"/>
    </location>
</feature>
<dbReference type="PROSITE" id="PS50846">
    <property type="entry name" value="HMA_2"/>
    <property type="match status" value="2"/>
</dbReference>
<feature type="region of interest" description="Disordered" evidence="16">
    <location>
        <begin position="325"/>
        <end position="346"/>
    </location>
</feature>
<dbReference type="GO" id="GO:0046872">
    <property type="term" value="F:metal ion binding"/>
    <property type="evidence" value="ECO:0007669"/>
    <property type="project" value="UniProtKB-KW"/>
</dbReference>
<keyword evidence="5" id="KW-0597">Phosphoprotein</keyword>